<name>G8XUH5_9BETA</name>
<dbReference type="Proteomes" id="UP000113968">
    <property type="component" value="Segment"/>
</dbReference>
<keyword evidence="4" id="KW-1185">Reference proteome</keyword>
<evidence type="ECO:0000256" key="1">
    <source>
        <dbReference type="SAM" id="MobiDB-lite"/>
    </source>
</evidence>
<accession>G8XUH5</accession>
<dbReference type="OrthoDB" id="6511at10239"/>
<gene>
    <name evidence="3" type="primary">UL117</name>
</gene>
<dbReference type="KEGG" id="vg:11464172"/>
<feature type="region of interest" description="Disordered" evidence="1">
    <location>
        <begin position="60"/>
        <end position="82"/>
    </location>
</feature>
<dbReference type="GeneID" id="11464172"/>
<sequence length="261" mass="29320">MFSKVEIIRVREPIKLNSESLAPANKRKRNRAIVISPQTQGFVKIPPDNKNVNSVRIVGSRPARRPSPLQPPQPRHQQPRTYPYGTSLVRRRRIRPNGAQHLIQRYGHILEELARLLQMYDSTAVQLQVNSLCGNSFNQLKTAVLKLQNVTVLTGMQMATQCLPHDARAVSTFKHHERLGRFMDNVAPVLPRSSCYADTGLYQMCISGATRKDLVDATTLCISIIDQRPNVFNINIAKLSYPSLAGLHLGTYNEFSNTVVA</sequence>
<dbReference type="GO" id="GO:0006355">
    <property type="term" value="P:regulation of DNA-templated transcription"/>
    <property type="evidence" value="ECO:0007669"/>
    <property type="project" value="InterPro"/>
</dbReference>
<evidence type="ECO:0000259" key="2">
    <source>
        <dbReference type="Pfam" id="PF03361"/>
    </source>
</evidence>
<proteinExistence type="predicted"/>
<dbReference type="EMBL" id="FJ483970">
    <property type="protein sequence ID" value="AEV80805.1"/>
    <property type="molecule type" value="Genomic_DNA"/>
</dbReference>
<evidence type="ECO:0000313" key="4">
    <source>
        <dbReference type="Proteomes" id="UP000113968"/>
    </source>
</evidence>
<dbReference type="Pfam" id="PF03361">
    <property type="entry name" value="Herpes_IE2_3"/>
    <property type="match status" value="1"/>
</dbReference>
<reference evidence="3" key="1">
    <citation type="submission" date="2011-12" db="EMBL/GenBank/DDBJ databases">
        <title>Comparative genomics of primate cytomegaloviruses.</title>
        <authorList>
            <person name="Davison A.J."/>
            <person name="Holton M."/>
            <person name="Dolan A."/>
            <person name="Dargan D.J."/>
            <person name="Gatherer D."/>
            <person name="Hayward G.S."/>
        </authorList>
    </citation>
    <scope>NUCLEOTIDE SEQUENCE [LARGE SCALE GENOMIC DNA]</scope>
    <source>
        <strain evidence="3">S34E</strain>
    </source>
</reference>
<dbReference type="RefSeq" id="YP_004940126.1">
    <property type="nucleotide sequence ID" value="NC_016447.1"/>
</dbReference>
<evidence type="ECO:0000313" key="3">
    <source>
        <dbReference type="EMBL" id="AEV80805.1"/>
    </source>
</evidence>
<protein>
    <submittedName>
        <fullName evidence="3">Protein UL117</fullName>
    </submittedName>
</protein>
<organism evidence="3 4">
    <name type="scientific">Aotine betaherpesvirus 1</name>
    <dbReference type="NCBI Taxonomy" id="50290"/>
    <lineage>
        <taxon>Viruses</taxon>
        <taxon>Duplodnaviria</taxon>
        <taxon>Heunggongvirae</taxon>
        <taxon>Peploviricota</taxon>
        <taxon>Herviviricetes</taxon>
        <taxon>Herpesvirales</taxon>
        <taxon>Orthoherpesviridae</taxon>
        <taxon>Betaherpesvirinae</taxon>
        <taxon>Cytomegalovirus</taxon>
        <taxon>Cytomegalovirus aotinebeta1</taxon>
    </lineage>
</organism>
<dbReference type="InterPro" id="IPR005028">
    <property type="entry name" value="Herpes_IE2_3"/>
</dbReference>
<feature type="domain" description="Herpesvirus intermediate/early protein 2/3 DNA-binding" evidence="2">
    <location>
        <begin position="104"/>
        <end position="256"/>
    </location>
</feature>